<sequence length="103" mass="11062">MTIIASRQRRRKDSIVNIMLNGGRVTSGFRAALFAAASRAGTSVNEYVLQAAAEKLHASGAEFSGAFEPGDLQSTLAKAETLIKTNTFQHGKDREVSQHGNDI</sequence>
<dbReference type="AlphaFoldDB" id="A0A4R2BRS3"/>
<protein>
    <recommendedName>
        <fullName evidence="3">DUF1778 domain-containing protein</fullName>
    </recommendedName>
</protein>
<evidence type="ECO:0000313" key="2">
    <source>
        <dbReference type="Proteomes" id="UP000295043"/>
    </source>
</evidence>
<dbReference type="EMBL" id="SLVU01000008">
    <property type="protein sequence ID" value="TCN30136.1"/>
    <property type="molecule type" value="Genomic_DNA"/>
</dbReference>
<reference evidence="1 2" key="1">
    <citation type="submission" date="2019-03" db="EMBL/GenBank/DDBJ databases">
        <title>Genomic Encyclopedia of Type Strains, Phase IV (KMG-V): Genome sequencing to study the core and pangenomes of soil and plant-associated prokaryotes.</title>
        <authorList>
            <person name="Whitman W."/>
        </authorList>
    </citation>
    <scope>NUCLEOTIDE SEQUENCE [LARGE SCALE GENOMIC DNA]</scope>
    <source>
        <strain evidence="1 2">23C40</strain>
    </source>
</reference>
<evidence type="ECO:0000313" key="1">
    <source>
        <dbReference type="EMBL" id="TCN30136.1"/>
    </source>
</evidence>
<evidence type="ECO:0008006" key="3">
    <source>
        <dbReference type="Google" id="ProtNLM"/>
    </source>
</evidence>
<comment type="caution">
    <text evidence="1">The sequence shown here is derived from an EMBL/GenBank/DDBJ whole genome shotgun (WGS) entry which is preliminary data.</text>
</comment>
<dbReference type="Proteomes" id="UP000295043">
    <property type="component" value="Unassembled WGS sequence"/>
</dbReference>
<gene>
    <name evidence="1" type="ORF">EV184_1082</name>
</gene>
<name>A0A4R2BRS3_9HYPH</name>
<dbReference type="RefSeq" id="WP_234879181.1">
    <property type="nucleotide sequence ID" value="NZ_SLVU01000008.1"/>
</dbReference>
<organism evidence="1 2">
    <name type="scientific">Sinorhizobium americanum</name>
    <dbReference type="NCBI Taxonomy" id="194963"/>
    <lineage>
        <taxon>Bacteria</taxon>
        <taxon>Pseudomonadati</taxon>
        <taxon>Pseudomonadota</taxon>
        <taxon>Alphaproteobacteria</taxon>
        <taxon>Hyphomicrobiales</taxon>
        <taxon>Rhizobiaceae</taxon>
        <taxon>Sinorhizobium/Ensifer group</taxon>
        <taxon>Sinorhizobium</taxon>
    </lineage>
</organism>
<proteinExistence type="predicted"/>
<accession>A0A4R2BRS3</accession>